<accession>A0A0E9SWY2</accession>
<protein>
    <submittedName>
        <fullName evidence="1">Uncharacterized protein</fullName>
    </submittedName>
</protein>
<name>A0A0E9SWY2_ANGAN</name>
<evidence type="ECO:0000313" key="1">
    <source>
        <dbReference type="EMBL" id="JAH45786.1"/>
    </source>
</evidence>
<reference evidence="1" key="2">
    <citation type="journal article" date="2015" name="Fish Shellfish Immunol.">
        <title>Early steps in the European eel (Anguilla anguilla)-Vibrio vulnificus interaction in the gills: Role of the RtxA13 toxin.</title>
        <authorList>
            <person name="Callol A."/>
            <person name="Pajuelo D."/>
            <person name="Ebbesson L."/>
            <person name="Teles M."/>
            <person name="MacKenzie S."/>
            <person name="Amaro C."/>
        </authorList>
    </citation>
    <scope>NUCLEOTIDE SEQUENCE</scope>
</reference>
<sequence length="41" mass="4717">MHTNGTSNNNVKIHTKNYIFKNGTFGNAVHLFLCLQHFEIL</sequence>
<proteinExistence type="predicted"/>
<reference evidence="1" key="1">
    <citation type="submission" date="2014-11" db="EMBL/GenBank/DDBJ databases">
        <authorList>
            <person name="Amaro Gonzalez C."/>
        </authorList>
    </citation>
    <scope>NUCLEOTIDE SEQUENCE</scope>
</reference>
<dbReference type="AlphaFoldDB" id="A0A0E9SWY2"/>
<dbReference type="EMBL" id="GBXM01062791">
    <property type="protein sequence ID" value="JAH45786.1"/>
    <property type="molecule type" value="Transcribed_RNA"/>
</dbReference>
<organism evidence="1">
    <name type="scientific">Anguilla anguilla</name>
    <name type="common">European freshwater eel</name>
    <name type="synonym">Muraena anguilla</name>
    <dbReference type="NCBI Taxonomy" id="7936"/>
    <lineage>
        <taxon>Eukaryota</taxon>
        <taxon>Metazoa</taxon>
        <taxon>Chordata</taxon>
        <taxon>Craniata</taxon>
        <taxon>Vertebrata</taxon>
        <taxon>Euteleostomi</taxon>
        <taxon>Actinopterygii</taxon>
        <taxon>Neopterygii</taxon>
        <taxon>Teleostei</taxon>
        <taxon>Anguilliformes</taxon>
        <taxon>Anguillidae</taxon>
        <taxon>Anguilla</taxon>
    </lineage>
</organism>